<dbReference type="AlphaFoldDB" id="A0A1R0X0C4"/>
<dbReference type="InterPro" id="IPR029063">
    <property type="entry name" value="SAM-dependent_MTases_sf"/>
</dbReference>
<accession>A0A1R0X0C4</accession>
<keyword evidence="2" id="KW-0808">Transferase</keyword>
<evidence type="ECO:0000256" key="4">
    <source>
        <dbReference type="RuleBase" id="RU362026"/>
    </source>
</evidence>
<proteinExistence type="inferred from homology"/>
<feature type="domain" description="DNA methylase N-4/N-6" evidence="5">
    <location>
        <begin position="22"/>
        <end position="231"/>
    </location>
</feature>
<dbReference type="SUPFAM" id="SSF53335">
    <property type="entry name" value="S-adenosyl-L-methionine-dependent methyltransferases"/>
    <property type="match status" value="1"/>
</dbReference>
<name>A0A1R0X0C4_9BACL</name>
<dbReference type="Pfam" id="PF01555">
    <property type="entry name" value="N6_N4_Mtase"/>
    <property type="match status" value="1"/>
</dbReference>
<comment type="similarity">
    <text evidence="4">Belongs to the N(4)/N(6)-methyltransferase family.</text>
</comment>
<dbReference type="EMBL" id="MKQP01000045">
    <property type="protein sequence ID" value="OMD25450.1"/>
    <property type="molecule type" value="Genomic_DNA"/>
</dbReference>
<gene>
    <name evidence="6" type="ORF">BJP51_04165</name>
</gene>
<organism evidence="6 7">
    <name type="scientific">Paenibacillus odorifer</name>
    <dbReference type="NCBI Taxonomy" id="189426"/>
    <lineage>
        <taxon>Bacteria</taxon>
        <taxon>Bacillati</taxon>
        <taxon>Bacillota</taxon>
        <taxon>Bacilli</taxon>
        <taxon>Bacillales</taxon>
        <taxon>Paenibacillaceae</taxon>
        <taxon>Paenibacillus</taxon>
    </lineage>
</organism>
<dbReference type="PRINTS" id="PR00508">
    <property type="entry name" value="S21N4MTFRASE"/>
</dbReference>
<dbReference type="EC" id="2.1.1.-" evidence="4"/>
<keyword evidence="1" id="KW-0489">Methyltransferase</keyword>
<dbReference type="InterPro" id="IPR001091">
    <property type="entry name" value="RM_Methyltransferase"/>
</dbReference>
<comment type="caution">
    <text evidence="6">The sequence shown here is derived from an EMBL/GenBank/DDBJ whole genome shotgun (WGS) entry which is preliminary data.</text>
</comment>
<dbReference type="InterPro" id="IPR002941">
    <property type="entry name" value="DNA_methylase_N4/N6"/>
</dbReference>
<evidence type="ECO:0000259" key="5">
    <source>
        <dbReference type="Pfam" id="PF01555"/>
    </source>
</evidence>
<dbReference type="GO" id="GO:0009307">
    <property type="term" value="P:DNA restriction-modification system"/>
    <property type="evidence" value="ECO:0007669"/>
    <property type="project" value="UniProtKB-KW"/>
</dbReference>
<evidence type="ECO:0000256" key="3">
    <source>
        <dbReference type="ARBA" id="ARBA00022747"/>
    </source>
</evidence>
<dbReference type="GO" id="GO:0003677">
    <property type="term" value="F:DNA binding"/>
    <property type="evidence" value="ECO:0007669"/>
    <property type="project" value="InterPro"/>
</dbReference>
<reference evidence="6 7" key="1">
    <citation type="submission" date="2016-10" db="EMBL/GenBank/DDBJ databases">
        <title>Paenibacillus species isolates.</title>
        <authorList>
            <person name="Beno S.M."/>
        </authorList>
    </citation>
    <scope>NUCLEOTIDE SEQUENCE [LARGE SCALE GENOMIC DNA]</scope>
    <source>
        <strain evidence="6 7">FSL H7-0604</strain>
    </source>
</reference>
<dbReference type="GO" id="GO:0008170">
    <property type="term" value="F:N-methyltransferase activity"/>
    <property type="evidence" value="ECO:0007669"/>
    <property type="project" value="InterPro"/>
</dbReference>
<evidence type="ECO:0000256" key="2">
    <source>
        <dbReference type="ARBA" id="ARBA00022679"/>
    </source>
</evidence>
<keyword evidence="3" id="KW-0680">Restriction system</keyword>
<dbReference type="RefSeq" id="WP_036684279.1">
    <property type="nucleotide sequence ID" value="NZ_MKQP01000045.1"/>
</dbReference>
<protein>
    <recommendedName>
        <fullName evidence="4">Methyltransferase</fullName>
        <ecNumber evidence="4">2.1.1.-</ecNumber>
    </recommendedName>
</protein>
<evidence type="ECO:0000313" key="7">
    <source>
        <dbReference type="Proteomes" id="UP000187465"/>
    </source>
</evidence>
<dbReference type="GO" id="GO:0032259">
    <property type="term" value="P:methylation"/>
    <property type="evidence" value="ECO:0007669"/>
    <property type="project" value="UniProtKB-KW"/>
</dbReference>
<dbReference type="Proteomes" id="UP000187465">
    <property type="component" value="Unassembled WGS sequence"/>
</dbReference>
<evidence type="ECO:0000313" key="6">
    <source>
        <dbReference type="EMBL" id="OMD25450.1"/>
    </source>
</evidence>
<dbReference type="Gene3D" id="3.40.50.150">
    <property type="entry name" value="Vaccinia Virus protein VP39"/>
    <property type="match status" value="1"/>
</dbReference>
<evidence type="ECO:0000256" key="1">
    <source>
        <dbReference type="ARBA" id="ARBA00022603"/>
    </source>
</evidence>
<sequence>MLNQIINADCFDVFPNIKTGSVDMILCDLPYGTTQSPWDSILPFDQLWMAYERIIKDNGAIVLFAKAPFDKALAASNMKLFKYEWIWEKNKATGHLNKSLMPLQAHENILVFYKRPPTYNAQMSQGHKPMNAATNNHKSSVYGDGIPWSNEAGKTERLPRSVLYYPVVNNDDPERIHPNQKPVELCEYFIRTYTNPGETVLDNCAGSCTTAVAASRTGRNYIAIERDKRHAADGTQRLKNMQLTLF</sequence>